<dbReference type="PROSITE" id="PS51202">
    <property type="entry name" value="RCK_C"/>
    <property type="match status" value="1"/>
</dbReference>
<organism evidence="3 4">
    <name type="scientific">Sorangium cellulosum</name>
    <name type="common">Polyangium cellulosum</name>
    <dbReference type="NCBI Taxonomy" id="56"/>
    <lineage>
        <taxon>Bacteria</taxon>
        <taxon>Pseudomonadati</taxon>
        <taxon>Myxococcota</taxon>
        <taxon>Polyangia</taxon>
        <taxon>Polyangiales</taxon>
        <taxon>Polyangiaceae</taxon>
        <taxon>Sorangium</taxon>
    </lineage>
</organism>
<gene>
    <name evidence="3" type="primary">trkA</name>
    <name evidence="3" type="ORF">SOCEGT47_030020</name>
</gene>
<dbReference type="Pfam" id="PF02080">
    <property type="entry name" value="TrkA_C"/>
    <property type="match status" value="1"/>
</dbReference>
<dbReference type="InterPro" id="IPR050721">
    <property type="entry name" value="Trk_Ktr_HKT_K-transport"/>
</dbReference>
<dbReference type="InterPro" id="IPR036291">
    <property type="entry name" value="NAD(P)-bd_dom_sf"/>
</dbReference>
<evidence type="ECO:0000313" key="4">
    <source>
        <dbReference type="Proteomes" id="UP000295781"/>
    </source>
</evidence>
<dbReference type="Gene3D" id="3.40.50.720">
    <property type="entry name" value="NAD(P)-binding Rossmann-like Domain"/>
    <property type="match status" value="1"/>
</dbReference>
<dbReference type="InterPro" id="IPR036721">
    <property type="entry name" value="RCK_C_sf"/>
</dbReference>
<dbReference type="PROSITE" id="PS51201">
    <property type="entry name" value="RCK_N"/>
    <property type="match status" value="1"/>
</dbReference>
<evidence type="ECO:0000313" key="3">
    <source>
        <dbReference type="EMBL" id="AUX22499.1"/>
    </source>
</evidence>
<dbReference type="RefSeq" id="WP_129347648.1">
    <property type="nucleotide sequence ID" value="NZ_CP012670.1"/>
</dbReference>
<feature type="domain" description="RCK C-terminal" evidence="2">
    <location>
        <begin position="136"/>
        <end position="229"/>
    </location>
</feature>
<evidence type="ECO:0000259" key="1">
    <source>
        <dbReference type="PROSITE" id="PS51201"/>
    </source>
</evidence>
<dbReference type="OrthoDB" id="9776294at2"/>
<feature type="domain" description="RCK N-terminal" evidence="1">
    <location>
        <begin position="3"/>
        <end position="120"/>
    </location>
</feature>
<dbReference type="AlphaFoldDB" id="A0A4P2Q006"/>
<dbReference type="InterPro" id="IPR003148">
    <property type="entry name" value="RCK_N"/>
</dbReference>
<dbReference type="Proteomes" id="UP000295781">
    <property type="component" value="Chromosome"/>
</dbReference>
<dbReference type="Pfam" id="PF02254">
    <property type="entry name" value="TrkA_N"/>
    <property type="match status" value="1"/>
</dbReference>
<dbReference type="SUPFAM" id="SSF116726">
    <property type="entry name" value="TrkA C-terminal domain-like"/>
    <property type="match status" value="1"/>
</dbReference>
<sequence>MKSKSVLVIGLGRFGTSIVETLWKNRAEVIAVDHNAEAVDAVKDKTSAAFVGDATVPKVLEGIGAQDVETAIVTFGEHFEPSVLCVASLMRMGVREIIARAATDRQADILRAVGATRVIQIETEMGHRVGADITMPLAQDLLDLASHYRVVPWNAHGPLVGQTLAGSKIRQRYRINVLGVRRHETTSKMPAGKPRLEAPTPDYVIRDGDTLLLVGDGDDVSRFVAEVGG</sequence>
<dbReference type="PANTHER" id="PTHR43833:SF7">
    <property type="entry name" value="KTR SYSTEM POTASSIUM UPTAKE PROTEIN C"/>
    <property type="match status" value="1"/>
</dbReference>
<dbReference type="GO" id="GO:0006813">
    <property type="term" value="P:potassium ion transport"/>
    <property type="evidence" value="ECO:0007669"/>
    <property type="project" value="InterPro"/>
</dbReference>
<dbReference type="EMBL" id="CP012670">
    <property type="protein sequence ID" value="AUX22499.1"/>
    <property type="molecule type" value="Genomic_DNA"/>
</dbReference>
<dbReference type="PANTHER" id="PTHR43833">
    <property type="entry name" value="POTASSIUM CHANNEL PROTEIN 2-RELATED-RELATED"/>
    <property type="match status" value="1"/>
</dbReference>
<evidence type="ECO:0000259" key="2">
    <source>
        <dbReference type="PROSITE" id="PS51202"/>
    </source>
</evidence>
<dbReference type="GO" id="GO:0008324">
    <property type="term" value="F:monoatomic cation transmembrane transporter activity"/>
    <property type="evidence" value="ECO:0007669"/>
    <property type="project" value="InterPro"/>
</dbReference>
<dbReference type="Gene3D" id="3.30.70.1450">
    <property type="entry name" value="Regulator of K+ conductance, C-terminal domain"/>
    <property type="match status" value="1"/>
</dbReference>
<dbReference type="SUPFAM" id="SSF51735">
    <property type="entry name" value="NAD(P)-binding Rossmann-fold domains"/>
    <property type="match status" value="1"/>
</dbReference>
<accession>A0A4P2Q006</accession>
<reference evidence="3 4" key="1">
    <citation type="submission" date="2015-09" db="EMBL/GenBank/DDBJ databases">
        <title>Sorangium comparison.</title>
        <authorList>
            <person name="Zaburannyi N."/>
            <person name="Bunk B."/>
            <person name="Overmann J."/>
            <person name="Mueller R."/>
        </authorList>
    </citation>
    <scope>NUCLEOTIDE SEQUENCE [LARGE SCALE GENOMIC DNA]</scope>
    <source>
        <strain evidence="3 4">So ceGT47</strain>
    </source>
</reference>
<proteinExistence type="predicted"/>
<dbReference type="InterPro" id="IPR006037">
    <property type="entry name" value="RCK_C"/>
</dbReference>
<protein>
    <submittedName>
        <fullName evidence="3">TrkA family potassium uptake protein</fullName>
    </submittedName>
</protein>
<name>A0A4P2Q006_SORCE</name>